<reference evidence="5 6" key="1">
    <citation type="journal article" date="2023" name="Commun. Biol.">
        <title>Genome analysis of Parmales, the sister group of diatoms, reveals the evolutionary specialization of diatoms from phago-mixotrophs to photoautotrophs.</title>
        <authorList>
            <person name="Ban H."/>
            <person name="Sato S."/>
            <person name="Yoshikawa S."/>
            <person name="Yamada K."/>
            <person name="Nakamura Y."/>
            <person name="Ichinomiya M."/>
            <person name="Sato N."/>
            <person name="Blanc-Mathieu R."/>
            <person name="Endo H."/>
            <person name="Kuwata A."/>
            <person name="Ogata H."/>
        </authorList>
    </citation>
    <scope>NUCLEOTIDE SEQUENCE [LARGE SCALE GENOMIC DNA]</scope>
</reference>
<dbReference type="PROSITE" id="PS00498">
    <property type="entry name" value="TYROSINASE_2"/>
    <property type="match status" value="1"/>
</dbReference>
<dbReference type="EMBL" id="BRYB01002238">
    <property type="protein sequence ID" value="GMI41756.1"/>
    <property type="molecule type" value="Genomic_DNA"/>
</dbReference>
<dbReference type="Gene3D" id="1.10.1280.10">
    <property type="entry name" value="Di-copper center containing domain from catechol oxidase"/>
    <property type="match status" value="1"/>
</dbReference>
<name>A0ABQ6N5Z4_9STRA</name>
<dbReference type="InterPro" id="IPR008922">
    <property type="entry name" value="Di-copper_centre_dom_sf"/>
</dbReference>
<gene>
    <name evidence="5" type="ORF">TeGR_g3434</name>
</gene>
<dbReference type="PANTHER" id="PTHR11474">
    <property type="entry name" value="TYROSINASE FAMILY MEMBER"/>
    <property type="match status" value="1"/>
</dbReference>
<evidence type="ECO:0000256" key="1">
    <source>
        <dbReference type="ARBA" id="ARBA00022723"/>
    </source>
</evidence>
<feature type="signal peptide" evidence="3">
    <location>
        <begin position="1"/>
        <end position="19"/>
    </location>
</feature>
<keyword evidence="3" id="KW-0732">Signal</keyword>
<accession>A0ABQ6N5Z4</accession>
<evidence type="ECO:0000313" key="6">
    <source>
        <dbReference type="Proteomes" id="UP001165060"/>
    </source>
</evidence>
<feature type="domain" description="Tyrosinase copper-binding" evidence="4">
    <location>
        <begin position="281"/>
        <end position="292"/>
    </location>
</feature>
<evidence type="ECO:0000313" key="5">
    <source>
        <dbReference type="EMBL" id="GMI41756.1"/>
    </source>
</evidence>
<protein>
    <recommendedName>
        <fullName evidence="4">Tyrosinase copper-binding domain-containing protein</fullName>
    </recommendedName>
</protein>
<keyword evidence="1" id="KW-0479">Metal-binding</keyword>
<keyword evidence="6" id="KW-1185">Reference proteome</keyword>
<dbReference type="PRINTS" id="PR00092">
    <property type="entry name" value="TYROSINASE"/>
</dbReference>
<dbReference type="PANTHER" id="PTHR11474:SF126">
    <property type="entry name" value="TYROSINASE-LIKE PROTEIN TYR-1-RELATED"/>
    <property type="match status" value="1"/>
</dbReference>
<proteinExistence type="predicted"/>
<dbReference type="Proteomes" id="UP001165060">
    <property type="component" value="Unassembled WGS sequence"/>
</dbReference>
<organism evidence="5 6">
    <name type="scientific">Tetraparma gracilis</name>
    <dbReference type="NCBI Taxonomy" id="2962635"/>
    <lineage>
        <taxon>Eukaryota</taxon>
        <taxon>Sar</taxon>
        <taxon>Stramenopiles</taxon>
        <taxon>Ochrophyta</taxon>
        <taxon>Bolidophyceae</taxon>
        <taxon>Parmales</taxon>
        <taxon>Triparmaceae</taxon>
        <taxon>Tetraparma</taxon>
    </lineage>
</organism>
<dbReference type="SUPFAM" id="SSF48056">
    <property type="entry name" value="Di-copper centre-containing domain"/>
    <property type="match status" value="1"/>
</dbReference>
<feature type="chain" id="PRO_5046850844" description="Tyrosinase copper-binding domain-containing protein" evidence="3">
    <location>
        <begin position="20"/>
        <end position="388"/>
    </location>
</feature>
<dbReference type="Pfam" id="PF00264">
    <property type="entry name" value="Tyrosinase"/>
    <property type="match status" value="1"/>
</dbReference>
<evidence type="ECO:0000256" key="3">
    <source>
        <dbReference type="SAM" id="SignalP"/>
    </source>
</evidence>
<comment type="caution">
    <text evidence="5">The sequence shown here is derived from an EMBL/GenBank/DDBJ whole genome shotgun (WGS) entry which is preliminary data.</text>
</comment>
<sequence length="388" mass="41761">MKLEHTALLLLSLPAASLASGSCTNPSEKLPMCSSAPPPSQRLRKEVNDLSSFEWDAVVEAIWTTKNTTLADGRERYGDTYKTYDYFVLQHAVATQDSRGDQGHFSDAFITFHAALLLSFEQNLRLVDPDVALPYWAAQANGDIYTEDLVGSVPGTGEGNTVVDGAFANWPVTTDMDWESDWAGYIQDVEGATNGYSGGGTPGSMRGADNFLSASTLTRFGSPWSYSIDLQDKCLAESCWAEWYGDCIEGEFHSGAHTGIGGDGSGGAEGDFKDVVTSPNDPVFWFHHANIDRNRMLWTAGKGEEDKAAFYGYGGALDKDACQMKGYCPAGGIELTDTISALWPFDAAADLGVETVGEGGRWAVHADVICALAPDTAAYAYQEPQQIS</sequence>
<dbReference type="PROSITE" id="PS51257">
    <property type="entry name" value="PROKAR_LIPOPROTEIN"/>
    <property type="match status" value="1"/>
</dbReference>
<evidence type="ECO:0000256" key="2">
    <source>
        <dbReference type="ARBA" id="ARBA00023008"/>
    </source>
</evidence>
<keyword evidence="2" id="KW-0186">Copper</keyword>
<dbReference type="InterPro" id="IPR002227">
    <property type="entry name" value="Tyrosinase_Cu-bd"/>
</dbReference>
<dbReference type="InterPro" id="IPR050316">
    <property type="entry name" value="Tyrosinase/Hemocyanin"/>
</dbReference>
<evidence type="ECO:0000259" key="4">
    <source>
        <dbReference type="PROSITE" id="PS00498"/>
    </source>
</evidence>